<protein>
    <submittedName>
        <fullName evidence="1">Uncharacterized protein</fullName>
    </submittedName>
</protein>
<keyword evidence="2" id="KW-1185">Reference proteome</keyword>
<accession>A0ACC2EN11</accession>
<dbReference type="EMBL" id="CM055092">
    <property type="protein sequence ID" value="KAJ7567888.1"/>
    <property type="molecule type" value="Genomic_DNA"/>
</dbReference>
<name>A0ACC2EN11_DIPCM</name>
<sequence length="649" mass="70892">MPHDYEVFRLNFVAASVSLQSLFVFHIEAFGAFSMEDITNEDGAMTHHPCQTIVAEGEGKPFEWSTTVDPSYVIHLIRQLLPLPNGRIASQPPLPLANHFEDHNRKKEFMKDPLVAINGVDTAAFAAVASNGMDKLATLKDDLADERGEAVAKDLSEKGRSGPENHHVQVTESSIERKQDASIVVENASQVPDHQDGQRPGSGKTQDTMSEDDAREEAGCVLWDLAATQSHAEFLVENHILEVLIGILHIPQSDRMREICLGIFGNLACHAESEKAMVGTEGLLSMVVQQLFVADAPSLIETCRLLSACLHSNEAVQWEVAMQSDEILQRIMWITSNTMNSQLLEKSTELLLAMVDSSKEETSTLLTPLLRLGLPDLLTDLIACEAAAISEGTSTRGYGDQHVPEYTDAILYILIDVVLDIVLRIGEAVSLSDEYASELARNQKLFALACQVIQSSERDEIGPSAITAMVLVANLLTENTGLVSKAFHDAVVVERLLALLPLAGDDPGARNAFWSILGRICGFFASYKIGQSVDDSTLIKVLANGCYLLVDDLDEHRDDDVGDDENHALADHNMDAGTSRGLQAKLATAHNLIRIMKVWAASQNECFDQLQSIVENACEVLEKQITTANQGSSGSVQSHRNRPHENGSL</sequence>
<gene>
    <name evidence="1" type="ORF">O6H91_01G011100</name>
</gene>
<reference evidence="2" key="1">
    <citation type="journal article" date="2024" name="Proc. Natl. Acad. Sci. U.S.A.">
        <title>Extraordinary preservation of gene collinearity over three hundred million years revealed in homosporous lycophytes.</title>
        <authorList>
            <person name="Li C."/>
            <person name="Wickell D."/>
            <person name="Kuo L.Y."/>
            <person name="Chen X."/>
            <person name="Nie B."/>
            <person name="Liao X."/>
            <person name="Peng D."/>
            <person name="Ji J."/>
            <person name="Jenkins J."/>
            <person name="Williams M."/>
            <person name="Shu S."/>
            <person name="Plott C."/>
            <person name="Barry K."/>
            <person name="Rajasekar S."/>
            <person name="Grimwood J."/>
            <person name="Han X."/>
            <person name="Sun S."/>
            <person name="Hou Z."/>
            <person name="He W."/>
            <person name="Dai G."/>
            <person name="Sun C."/>
            <person name="Schmutz J."/>
            <person name="Leebens-Mack J.H."/>
            <person name="Li F.W."/>
            <person name="Wang L."/>
        </authorList>
    </citation>
    <scope>NUCLEOTIDE SEQUENCE [LARGE SCALE GENOMIC DNA]</scope>
    <source>
        <strain evidence="2">cv. PW_Plant_1</strain>
    </source>
</reference>
<proteinExistence type="predicted"/>
<evidence type="ECO:0000313" key="1">
    <source>
        <dbReference type="EMBL" id="KAJ7567888.1"/>
    </source>
</evidence>
<dbReference type="Proteomes" id="UP001162992">
    <property type="component" value="Chromosome 1"/>
</dbReference>
<evidence type="ECO:0000313" key="2">
    <source>
        <dbReference type="Proteomes" id="UP001162992"/>
    </source>
</evidence>
<organism evidence="1 2">
    <name type="scientific">Diphasiastrum complanatum</name>
    <name type="common">Issler's clubmoss</name>
    <name type="synonym">Lycopodium complanatum</name>
    <dbReference type="NCBI Taxonomy" id="34168"/>
    <lineage>
        <taxon>Eukaryota</taxon>
        <taxon>Viridiplantae</taxon>
        <taxon>Streptophyta</taxon>
        <taxon>Embryophyta</taxon>
        <taxon>Tracheophyta</taxon>
        <taxon>Lycopodiopsida</taxon>
        <taxon>Lycopodiales</taxon>
        <taxon>Lycopodiaceae</taxon>
        <taxon>Lycopodioideae</taxon>
        <taxon>Diphasiastrum</taxon>
    </lineage>
</organism>
<comment type="caution">
    <text evidence="1">The sequence shown here is derived from an EMBL/GenBank/DDBJ whole genome shotgun (WGS) entry which is preliminary data.</text>
</comment>